<dbReference type="InterPro" id="IPR036162">
    <property type="entry name" value="Resolvase-like_N_sf"/>
</dbReference>
<sequence>MKAVIYARYSSHNQREESIEGQLRECHEFALKNDFIVVDEYIDRAISGKTDNRPSFQRLIKDSEKGHFDAVIMYTLDRFARNRYDSAIYKAKLKRNGVKIFYAKQPMPDTPEGIILESVLEGYAEYYSENLARSIKRGMKENALHGIAMGSPVLGYKIGNDRQYEIDPVGAKAVRTIFTMYAEGKSKTQIVNWLNEHGFKTSRGNAFNKNSLSRILRNDKYIGVYRYDDVVLEDAVPPIIDKTLFDKVQATFRHNYTARAKAKAIEDYLLTTKVFCGHCGEPMVGESGTSKTGKVHHYYKCVNRKRKHNCEKKVEKKEWLERTVVEFTVQQVLTDENIEKISTRAMELIEKELQDTSILIGLQERLKETNKRIKNLMSAIEQGIITPTTKERLEELEEERRDLEGQIAREEMKKPLLTKERIMYWLESFKRGDIEDVEYQRRIIDTLVNSVYVYDDGDKGRKLVLTFNISGNNTLTISSSDIERTAPLRLNKLDSICNPCSVERNDNGAVCEYHIQCRYFYDMVWMCL</sequence>
<keyword evidence="5" id="KW-1185">Reference proteome</keyword>
<accession>A0ABT2S3R0</accession>
<dbReference type="PROSITE" id="PS51736">
    <property type="entry name" value="RECOMBINASES_3"/>
    <property type="match status" value="1"/>
</dbReference>
<comment type="caution">
    <text evidence="4">The sequence shown here is derived from an EMBL/GenBank/DDBJ whole genome shotgun (WGS) entry which is preliminary data.</text>
</comment>
<dbReference type="CDD" id="cd00338">
    <property type="entry name" value="Ser_Recombinase"/>
    <property type="match status" value="1"/>
</dbReference>
<dbReference type="EMBL" id="JAOQJV010000002">
    <property type="protein sequence ID" value="MCU6699133.1"/>
    <property type="molecule type" value="Genomic_DNA"/>
</dbReference>
<dbReference type="InterPro" id="IPR011109">
    <property type="entry name" value="DNA_bind_recombinase_dom"/>
</dbReference>
<keyword evidence="1" id="KW-0175">Coiled coil</keyword>
<dbReference type="InterPro" id="IPR050639">
    <property type="entry name" value="SSR_resolvase"/>
</dbReference>
<dbReference type="PANTHER" id="PTHR30461">
    <property type="entry name" value="DNA-INVERTASE FROM LAMBDOID PROPHAGE"/>
    <property type="match status" value="1"/>
</dbReference>
<evidence type="ECO:0000313" key="4">
    <source>
        <dbReference type="EMBL" id="MCU6699133.1"/>
    </source>
</evidence>
<gene>
    <name evidence="4" type="ORF">OCV65_02625</name>
</gene>
<protein>
    <submittedName>
        <fullName evidence="4">Recombinase family protein</fullName>
    </submittedName>
</protein>
<evidence type="ECO:0000256" key="1">
    <source>
        <dbReference type="SAM" id="Coils"/>
    </source>
</evidence>
<evidence type="ECO:0000259" key="2">
    <source>
        <dbReference type="PROSITE" id="PS51736"/>
    </source>
</evidence>
<proteinExistence type="predicted"/>
<feature type="coiled-coil region" evidence="1">
    <location>
        <begin position="359"/>
        <end position="413"/>
    </location>
</feature>
<evidence type="ECO:0000313" key="5">
    <source>
        <dbReference type="Proteomes" id="UP001207605"/>
    </source>
</evidence>
<name>A0ABT2S3R0_9FIRM</name>
<dbReference type="Proteomes" id="UP001207605">
    <property type="component" value="Unassembled WGS sequence"/>
</dbReference>
<evidence type="ECO:0000259" key="3">
    <source>
        <dbReference type="PROSITE" id="PS51737"/>
    </source>
</evidence>
<dbReference type="SUPFAM" id="SSF53041">
    <property type="entry name" value="Resolvase-like"/>
    <property type="match status" value="1"/>
</dbReference>
<dbReference type="Pfam" id="PF13408">
    <property type="entry name" value="Zn_ribbon_recom"/>
    <property type="match status" value="1"/>
</dbReference>
<dbReference type="InterPro" id="IPR025827">
    <property type="entry name" value="Zn_ribbon_recom_dom"/>
</dbReference>
<dbReference type="SMART" id="SM00857">
    <property type="entry name" value="Resolvase"/>
    <property type="match status" value="1"/>
</dbReference>
<feature type="domain" description="Recombinase" evidence="3">
    <location>
        <begin position="153"/>
        <end position="258"/>
    </location>
</feature>
<organism evidence="4 5">
    <name type="scientific">Dorea ammoniilytica</name>
    <dbReference type="NCBI Taxonomy" id="2981788"/>
    <lineage>
        <taxon>Bacteria</taxon>
        <taxon>Bacillati</taxon>
        <taxon>Bacillota</taxon>
        <taxon>Clostridia</taxon>
        <taxon>Lachnospirales</taxon>
        <taxon>Lachnospiraceae</taxon>
        <taxon>Dorea</taxon>
    </lineage>
</organism>
<feature type="domain" description="Resolvase/invertase-type recombinase catalytic" evidence="2">
    <location>
        <begin position="2"/>
        <end position="146"/>
    </location>
</feature>
<reference evidence="4 5" key="1">
    <citation type="journal article" date="2021" name="ISME Commun">
        <title>Automated analysis of genomic sequences facilitates high-throughput and comprehensive description of bacteria.</title>
        <authorList>
            <person name="Hitch T.C.A."/>
        </authorList>
    </citation>
    <scope>NUCLEOTIDE SEQUENCE [LARGE SCALE GENOMIC DNA]</scope>
    <source>
        <strain evidence="4 5">Sanger_02</strain>
    </source>
</reference>
<dbReference type="Pfam" id="PF00239">
    <property type="entry name" value="Resolvase"/>
    <property type="match status" value="1"/>
</dbReference>
<dbReference type="Gene3D" id="3.90.1750.20">
    <property type="entry name" value="Putative Large Serine Recombinase, Chain B, Domain 2"/>
    <property type="match status" value="1"/>
</dbReference>
<dbReference type="Pfam" id="PF07508">
    <property type="entry name" value="Recombinase"/>
    <property type="match status" value="1"/>
</dbReference>
<dbReference type="Gene3D" id="3.40.50.1390">
    <property type="entry name" value="Resolvase, N-terminal catalytic domain"/>
    <property type="match status" value="1"/>
</dbReference>
<dbReference type="InterPro" id="IPR006119">
    <property type="entry name" value="Resolv_N"/>
</dbReference>
<dbReference type="PROSITE" id="PS51737">
    <property type="entry name" value="RECOMBINASE_DNA_BIND"/>
    <property type="match status" value="1"/>
</dbReference>
<dbReference type="PANTHER" id="PTHR30461:SF23">
    <property type="entry name" value="DNA RECOMBINASE-RELATED"/>
    <property type="match status" value="1"/>
</dbReference>
<dbReference type="InterPro" id="IPR038109">
    <property type="entry name" value="DNA_bind_recomb_sf"/>
</dbReference>